<dbReference type="Pfam" id="PF13560">
    <property type="entry name" value="HTH_31"/>
    <property type="match status" value="1"/>
</dbReference>
<dbReference type="SUPFAM" id="SSF47413">
    <property type="entry name" value="lambda repressor-like DNA-binding domains"/>
    <property type="match status" value="1"/>
</dbReference>
<dbReference type="PROSITE" id="PS50943">
    <property type="entry name" value="HTH_CROC1"/>
    <property type="match status" value="1"/>
</dbReference>
<sequence>MPQRLVVTEMSHEPRKRFAEELRRLRTERGLSLRDLSRDVGWDPSLFGKMESSSTLGGPEVVQALDQFYGTGSFLLTLWELALGDPTQFKEQYRRYFLLQAEALSLWHYAATAPSGLLQVDGYVREALAAGSAKGEELEQQIEARVSRRKLLEGEDAPPFRAIISEAVLSMGLRDKRAWRAQLEFLAEVAERPNVTIHVLPFGSGVHGLANTNTMFLKLLDGRTVAYAENDVRGELIEETERVEHLQRAYDAVRDQALSPAESRMFILRMLEEVPCEPST</sequence>
<dbReference type="Pfam" id="PF19054">
    <property type="entry name" value="DUF5753"/>
    <property type="match status" value="1"/>
</dbReference>
<dbReference type="InterPro" id="IPR010982">
    <property type="entry name" value="Lambda_DNA-bd_dom_sf"/>
</dbReference>
<evidence type="ECO:0000313" key="2">
    <source>
        <dbReference type="EMBL" id="MDV7215158.1"/>
    </source>
</evidence>
<dbReference type="InterPro" id="IPR043917">
    <property type="entry name" value="DUF5753"/>
</dbReference>
<evidence type="ECO:0000313" key="3">
    <source>
        <dbReference type="Proteomes" id="UP001187346"/>
    </source>
</evidence>
<comment type="caution">
    <text evidence="2">The sequence shown here is derived from an EMBL/GenBank/DDBJ whole genome shotgun (WGS) entry which is preliminary data.</text>
</comment>
<dbReference type="CDD" id="cd00093">
    <property type="entry name" value="HTH_XRE"/>
    <property type="match status" value="1"/>
</dbReference>
<keyword evidence="3" id="KW-1185">Reference proteome</keyword>
<gene>
    <name evidence="2" type="ORF">R5A26_04255</name>
</gene>
<feature type="domain" description="HTH cro/C1-type" evidence="1">
    <location>
        <begin position="22"/>
        <end position="75"/>
    </location>
</feature>
<reference evidence="2 3" key="1">
    <citation type="submission" date="2023-10" db="EMBL/GenBank/DDBJ databases">
        <title>Characterization of rhizosphere-enriched actinobacteria from wheat plants lab-grown on chernevaya soil.</title>
        <authorList>
            <person name="Tikhonova E.N."/>
            <person name="Konopkin A."/>
            <person name="Kravchenko I.K."/>
        </authorList>
    </citation>
    <scope>NUCLEOTIDE SEQUENCE [LARGE SCALE GENOMIC DNA]</scope>
    <source>
        <strain evidence="2 3">RR29</strain>
    </source>
</reference>
<dbReference type="Gene3D" id="1.10.260.40">
    <property type="entry name" value="lambda repressor-like DNA-binding domains"/>
    <property type="match status" value="1"/>
</dbReference>
<dbReference type="EMBL" id="JAWMAJ010000009">
    <property type="protein sequence ID" value="MDV7215158.1"/>
    <property type="molecule type" value="Genomic_DNA"/>
</dbReference>
<dbReference type="RefSeq" id="WP_266858659.1">
    <property type="nucleotide sequence ID" value="NZ_JAPEMW010000001.1"/>
</dbReference>
<name>A0ABU4F3I7_9ACTN</name>
<proteinExistence type="predicted"/>
<dbReference type="SMART" id="SM00530">
    <property type="entry name" value="HTH_XRE"/>
    <property type="match status" value="1"/>
</dbReference>
<protein>
    <submittedName>
        <fullName evidence="2">Helix-turn-helix transcriptional regulator</fullName>
    </submittedName>
</protein>
<dbReference type="InterPro" id="IPR001387">
    <property type="entry name" value="Cro/C1-type_HTH"/>
</dbReference>
<evidence type="ECO:0000259" key="1">
    <source>
        <dbReference type="PROSITE" id="PS50943"/>
    </source>
</evidence>
<dbReference type="Proteomes" id="UP001187346">
    <property type="component" value="Unassembled WGS sequence"/>
</dbReference>
<organism evidence="2 3">
    <name type="scientific">Streptomyces prunicolor</name>
    <dbReference type="NCBI Taxonomy" id="67348"/>
    <lineage>
        <taxon>Bacteria</taxon>
        <taxon>Bacillati</taxon>
        <taxon>Actinomycetota</taxon>
        <taxon>Actinomycetes</taxon>
        <taxon>Kitasatosporales</taxon>
        <taxon>Streptomycetaceae</taxon>
        <taxon>Streptomyces</taxon>
    </lineage>
</organism>
<accession>A0ABU4F3I7</accession>